<reference evidence="2 3" key="1">
    <citation type="submission" date="2023-11" db="EMBL/GenBank/DDBJ databases">
        <authorList>
            <person name="Okamura Y."/>
        </authorList>
    </citation>
    <scope>NUCLEOTIDE SEQUENCE [LARGE SCALE GENOMIC DNA]</scope>
</reference>
<sequence>MSNVKSKTEPNNPDTTFPTRPIKSLALWNFKNHTREDTFRVDVAAATELTILWVAAISDAVRQLMDMWATIVSATSTSREGHGLADLGASKKAGNGNTGRDRRLH</sequence>
<gene>
    <name evidence="2" type="ORF">LNINA_LOCUS11627</name>
</gene>
<protein>
    <submittedName>
        <fullName evidence="2">Uncharacterized protein</fullName>
    </submittedName>
</protein>
<proteinExistence type="predicted"/>
<feature type="region of interest" description="Disordered" evidence="1">
    <location>
        <begin position="77"/>
        <end position="105"/>
    </location>
</feature>
<dbReference type="EMBL" id="CAVLEF010000156">
    <property type="protein sequence ID" value="CAK1552590.1"/>
    <property type="molecule type" value="Genomic_DNA"/>
</dbReference>
<dbReference type="AlphaFoldDB" id="A0AAV1JW22"/>
<keyword evidence="3" id="KW-1185">Reference proteome</keyword>
<accession>A0AAV1JW22</accession>
<evidence type="ECO:0000256" key="1">
    <source>
        <dbReference type="SAM" id="MobiDB-lite"/>
    </source>
</evidence>
<evidence type="ECO:0000313" key="3">
    <source>
        <dbReference type="Proteomes" id="UP001497472"/>
    </source>
</evidence>
<comment type="caution">
    <text evidence="2">The sequence shown here is derived from an EMBL/GenBank/DDBJ whole genome shotgun (WGS) entry which is preliminary data.</text>
</comment>
<evidence type="ECO:0000313" key="2">
    <source>
        <dbReference type="EMBL" id="CAK1552590.1"/>
    </source>
</evidence>
<dbReference type="Proteomes" id="UP001497472">
    <property type="component" value="Unassembled WGS sequence"/>
</dbReference>
<name>A0AAV1JW22_9NEOP</name>
<organism evidence="2 3">
    <name type="scientific">Leptosia nina</name>
    <dbReference type="NCBI Taxonomy" id="320188"/>
    <lineage>
        <taxon>Eukaryota</taxon>
        <taxon>Metazoa</taxon>
        <taxon>Ecdysozoa</taxon>
        <taxon>Arthropoda</taxon>
        <taxon>Hexapoda</taxon>
        <taxon>Insecta</taxon>
        <taxon>Pterygota</taxon>
        <taxon>Neoptera</taxon>
        <taxon>Endopterygota</taxon>
        <taxon>Lepidoptera</taxon>
        <taxon>Glossata</taxon>
        <taxon>Ditrysia</taxon>
        <taxon>Papilionoidea</taxon>
        <taxon>Pieridae</taxon>
        <taxon>Pierinae</taxon>
        <taxon>Leptosia</taxon>
    </lineage>
</organism>